<keyword evidence="1" id="KW-1133">Transmembrane helix</keyword>
<evidence type="ECO:0000313" key="3">
    <source>
        <dbReference type="Proteomes" id="UP000694044"/>
    </source>
</evidence>
<dbReference type="EMBL" id="JAGDFM010000600">
    <property type="protein sequence ID" value="KAG7376930.1"/>
    <property type="molecule type" value="Genomic_DNA"/>
</dbReference>
<dbReference type="AlphaFoldDB" id="A0A8T1V9J0"/>
<accession>A0A8T1V9J0</accession>
<keyword evidence="1" id="KW-0472">Membrane</keyword>
<reference evidence="2" key="1">
    <citation type="submission" date="2021-02" db="EMBL/GenBank/DDBJ databases">
        <authorList>
            <person name="Palmer J.M."/>
        </authorList>
    </citation>
    <scope>NUCLEOTIDE SEQUENCE</scope>
    <source>
        <strain evidence="2">SCRP734</strain>
    </source>
</reference>
<evidence type="ECO:0000313" key="2">
    <source>
        <dbReference type="EMBL" id="KAG7376930.1"/>
    </source>
</evidence>
<feature type="transmembrane region" description="Helical" evidence="1">
    <location>
        <begin position="6"/>
        <end position="22"/>
    </location>
</feature>
<keyword evidence="1" id="KW-0812">Transmembrane</keyword>
<keyword evidence="3" id="KW-1185">Reference proteome</keyword>
<name>A0A8T1V9J0_9STRA</name>
<organism evidence="2 3">
    <name type="scientific">Phytophthora pseudosyringae</name>
    <dbReference type="NCBI Taxonomy" id="221518"/>
    <lineage>
        <taxon>Eukaryota</taxon>
        <taxon>Sar</taxon>
        <taxon>Stramenopiles</taxon>
        <taxon>Oomycota</taxon>
        <taxon>Peronosporomycetes</taxon>
        <taxon>Peronosporales</taxon>
        <taxon>Peronosporaceae</taxon>
        <taxon>Phytophthora</taxon>
    </lineage>
</organism>
<dbReference type="OrthoDB" id="59683at2759"/>
<protein>
    <submittedName>
        <fullName evidence="2">Uncharacterized protein</fullName>
    </submittedName>
</protein>
<proteinExistence type="predicted"/>
<gene>
    <name evidence="2" type="ORF">PHYPSEUDO_012540</name>
</gene>
<sequence>MGSHLSVLISAAMLFATLVYYYKMVLLTEMTTEASLFNTLYAEYATPQMMDSLRAVEEFWLLPDATPEQIACHSHDDGLWDRKFDYDWQRLLHWYRKLVYFHRMGLLHSRFFQEFPGVSRTREFIRHVEPFALGTCQLYQESNCSEVFDYLRELYDLPKRKALTCEGQDNAVAKETATEAVKEEL</sequence>
<evidence type="ECO:0000256" key="1">
    <source>
        <dbReference type="SAM" id="Phobius"/>
    </source>
</evidence>
<comment type="caution">
    <text evidence="2">The sequence shown here is derived from an EMBL/GenBank/DDBJ whole genome shotgun (WGS) entry which is preliminary data.</text>
</comment>
<dbReference type="Proteomes" id="UP000694044">
    <property type="component" value="Unassembled WGS sequence"/>
</dbReference>